<protein>
    <recommendedName>
        <fullName evidence="1">Reverse transcriptase domain-containing protein</fullName>
    </recommendedName>
</protein>
<reference evidence="2 3" key="1">
    <citation type="journal article" date="2015" name="Genome Biol. Evol.">
        <title>Comparative Genomics of a Bacterivorous Green Alga Reveals Evolutionary Causalities and Consequences of Phago-Mixotrophic Mode of Nutrition.</title>
        <authorList>
            <person name="Burns J.A."/>
            <person name="Paasch A."/>
            <person name="Narechania A."/>
            <person name="Kim E."/>
        </authorList>
    </citation>
    <scope>NUCLEOTIDE SEQUENCE [LARGE SCALE GENOMIC DNA]</scope>
    <source>
        <strain evidence="2 3">PLY_AMNH</strain>
    </source>
</reference>
<dbReference type="PROSITE" id="PS50878">
    <property type="entry name" value="RT_POL"/>
    <property type="match status" value="1"/>
</dbReference>
<dbReference type="SUPFAM" id="SSF56672">
    <property type="entry name" value="DNA/RNA polymerases"/>
    <property type="match status" value="1"/>
</dbReference>
<keyword evidence="3" id="KW-1185">Reference proteome</keyword>
<dbReference type="Proteomes" id="UP001190700">
    <property type="component" value="Unassembled WGS sequence"/>
</dbReference>
<feature type="domain" description="Reverse transcriptase" evidence="1">
    <location>
        <begin position="1"/>
        <end position="146"/>
    </location>
</feature>
<organism evidence="2 3">
    <name type="scientific">Cymbomonas tetramitiformis</name>
    <dbReference type="NCBI Taxonomy" id="36881"/>
    <lineage>
        <taxon>Eukaryota</taxon>
        <taxon>Viridiplantae</taxon>
        <taxon>Chlorophyta</taxon>
        <taxon>Pyramimonadophyceae</taxon>
        <taxon>Pyramimonadales</taxon>
        <taxon>Pyramimonadaceae</taxon>
        <taxon>Cymbomonas</taxon>
    </lineage>
</organism>
<dbReference type="InterPro" id="IPR043502">
    <property type="entry name" value="DNA/RNA_pol_sf"/>
</dbReference>
<dbReference type="PANTHER" id="PTHR33050:SF7">
    <property type="entry name" value="RIBONUCLEASE H"/>
    <property type="match status" value="1"/>
</dbReference>
<evidence type="ECO:0000313" key="3">
    <source>
        <dbReference type="Proteomes" id="UP001190700"/>
    </source>
</evidence>
<proteinExistence type="predicted"/>
<dbReference type="EMBL" id="LGRX02028702">
    <property type="protein sequence ID" value="KAK3247724.1"/>
    <property type="molecule type" value="Genomic_DNA"/>
</dbReference>
<name>A0AAE0C4M0_9CHLO</name>
<dbReference type="PANTHER" id="PTHR33050">
    <property type="entry name" value="REVERSE TRANSCRIPTASE DOMAIN-CONTAINING PROTEIN"/>
    <property type="match status" value="1"/>
</dbReference>
<evidence type="ECO:0000313" key="2">
    <source>
        <dbReference type="EMBL" id="KAK3247724.1"/>
    </source>
</evidence>
<dbReference type="AlphaFoldDB" id="A0AAE0C4M0"/>
<dbReference type="InterPro" id="IPR043128">
    <property type="entry name" value="Rev_trsase/Diguanyl_cyclase"/>
</dbReference>
<accession>A0AAE0C4M0</accession>
<evidence type="ECO:0000259" key="1">
    <source>
        <dbReference type="PROSITE" id="PS50878"/>
    </source>
</evidence>
<sequence>MGIDLDFQKYMQFDVLGELFQCSAMPFGWNDSLRVFVKFMKVLVECLRSPAAHRDRAELRRLKSGTVRRRWEVRRRAGGTQQAVGPRGARVLPYMDDFLLLAGSEEETYELRHRVERVLNRLGLRRNEKKGQWKPAQVVEHLGLEVDFLKGEFRVNQARLQKLYSKATDLLCEATHKKRWVPARKLAGIAGLCQSVYLAVPAARLYLRELHFVLAKKRSWGAKVKLTHQAFGDLEWWRRLRDACKWNGRKIWRCPTRAKLHTDALLMAWGGVLNLKQEARGFWGDDLRHLHIMHLELEAVFKTVQAFLRELRGKYWNLQVLLISLV</sequence>
<dbReference type="Pfam" id="PF00078">
    <property type="entry name" value="RVT_1"/>
    <property type="match status" value="1"/>
</dbReference>
<dbReference type="Gene3D" id="3.30.70.270">
    <property type="match status" value="1"/>
</dbReference>
<dbReference type="InterPro" id="IPR000477">
    <property type="entry name" value="RT_dom"/>
</dbReference>
<gene>
    <name evidence="2" type="ORF">CYMTET_42784</name>
</gene>
<comment type="caution">
    <text evidence="2">The sequence shown here is derived from an EMBL/GenBank/DDBJ whole genome shotgun (WGS) entry which is preliminary data.</text>
</comment>
<dbReference type="InterPro" id="IPR052055">
    <property type="entry name" value="Hepadnavirus_pol/RT"/>
</dbReference>